<organism evidence="2 3">
    <name type="scientific">Sphenostylis stenocarpa</name>
    <dbReference type="NCBI Taxonomy" id="92480"/>
    <lineage>
        <taxon>Eukaryota</taxon>
        <taxon>Viridiplantae</taxon>
        <taxon>Streptophyta</taxon>
        <taxon>Embryophyta</taxon>
        <taxon>Tracheophyta</taxon>
        <taxon>Spermatophyta</taxon>
        <taxon>Magnoliopsida</taxon>
        <taxon>eudicotyledons</taxon>
        <taxon>Gunneridae</taxon>
        <taxon>Pentapetalae</taxon>
        <taxon>rosids</taxon>
        <taxon>fabids</taxon>
        <taxon>Fabales</taxon>
        <taxon>Fabaceae</taxon>
        <taxon>Papilionoideae</taxon>
        <taxon>50 kb inversion clade</taxon>
        <taxon>NPAAA clade</taxon>
        <taxon>indigoferoid/millettioid clade</taxon>
        <taxon>Phaseoleae</taxon>
        <taxon>Sphenostylis</taxon>
    </lineage>
</organism>
<dbReference type="Proteomes" id="UP001189624">
    <property type="component" value="Chromosome 11"/>
</dbReference>
<feature type="chain" id="PRO_5041661996" evidence="1">
    <location>
        <begin position="25"/>
        <end position="80"/>
    </location>
</feature>
<dbReference type="AlphaFoldDB" id="A0AA86W5U0"/>
<proteinExistence type="predicted"/>
<accession>A0AA86W5U0</accession>
<feature type="signal peptide" evidence="1">
    <location>
        <begin position="1"/>
        <end position="24"/>
    </location>
</feature>
<evidence type="ECO:0000313" key="2">
    <source>
        <dbReference type="EMBL" id="CAJ1978509.1"/>
    </source>
</evidence>
<name>A0AA86W5U0_9FABA</name>
<keyword evidence="3" id="KW-1185">Reference proteome</keyword>
<evidence type="ECO:0000313" key="3">
    <source>
        <dbReference type="Proteomes" id="UP001189624"/>
    </source>
</evidence>
<reference evidence="2" key="1">
    <citation type="submission" date="2023-10" db="EMBL/GenBank/DDBJ databases">
        <authorList>
            <person name="Domelevo Entfellner J.-B."/>
        </authorList>
    </citation>
    <scope>NUCLEOTIDE SEQUENCE</scope>
</reference>
<dbReference type="EMBL" id="OY731408">
    <property type="protein sequence ID" value="CAJ1978509.1"/>
    <property type="molecule type" value="Genomic_DNA"/>
</dbReference>
<protein>
    <submittedName>
        <fullName evidence="2">Uncharacterized protein</fullName>
    </submittedName>
</protein>
<evidence type="ECO:0000256" key="1">
    <source>
        <dbReference type="SAM" id="SignalP"/>
    </source>
</evidence>
<dbReference type="Gramene" id="rna-AYBTSS11_LOCUS30704">
    <property type="protein sequence ID" value="CAJ1978509.1"/>
    <property type="gene ID" value="gene-AYBTSS11_LOCUS30704"/>
</dbReference>
<keyword evidence="1" id="KW-0732">Signal</keyword>
<gene>
    <name evidence="2" type="ORF">AYBTSS11_LOCUS30704</name>
</gene>
<sequence length="80" mass="8862">MASFRTLYLVLLFTSILISHEARSLPPSTFSSTNQSHNAFAATKTKTLLKEILLRKQLVAGAHFYEPDRLSPGGPDPSHH</sequence>